<protein>
    <recommendedName>
        <fullName evidence="3">DUF1631 family protein</fullName>
    </recommendedName>
</protein>
<accession>A0ABV4TQ96</accession>
<dbReference type="Proteomes" id="UP001575181">
    <property type="component" value="Unassembled WGS sequence"/>
</dbReference>
<evidence type="ECO:0000313" key="1">
    <source>
        <dbReference type="EMBL" id="MFA9459497.1"/>
    </source>
</evidence>
<evidence type="ECO:0008006" key="3">
    <source>
        <dbReference type="Google" id="ProtNLM"/>
    </source>
</evidence>
<comment type="caution">
    <text evidence="1">The sequence shown here is derived from an EMBL/GenBank/DDBJ whole genome shotgun (WGS) entry which is preliminary data.</text>
</comment>
<proteinExistence type="predicted"/>
<dbReference type="RefSeq" id="WP_373654282.1">
    <property type="nucleotide sequence ID" value="NZ_JBGUAW010000001.1"/>
</dbReference>
<gene>
    <name evidence="1" type="ORF">ACERLL_01485</name>
</gene>
<keyword evidence="2" id="KW-1185">Reference proteome</keyword>
<organism evidence="1 2">
    <name type="scientific">Thiohalorhabdus methylotrophus</name>
    <dbReference type="NCBI Taxonomy" id="3242694"/>
    <lineage>
        <taxon>Bacteria</taxon>
        <taxon>Pseudomonadati</taxon>
        <taxon>Pseudomonadota</taxon>
        <taxon>Gammaproteobacteria</taxon>
        <taxon>Thiohalorhabdales</taxon>
        <taxon>Thiohalorhabdaceae</taxon>
        <taxon>Thiohalorhabdus</taxon>
    </lineage>
</organism>
<sequence length="278" mass="31186">MTHSFYASGQLCPPSNCPSLTSCGTAEQAVQLLRNRLVSAAMQEPDHRLDPEALARITNAFLEELGHLKGPAYLSAMGSEGMLTNRRQLLFERIVVGRFEAFLEEVPPGLTSPEEPRISRRLLPGLFRALEDLAGTAFLEGCRERAREICEEIVTEQGSSGLWEHLAEDPRARDLVNDFVAHVAPLFTNPAQHYGLFAQRIINTLPVGEADEDPELLFSWSQYLLVIRALFSDFRAAYRRAGLEKRLELRFDPECRANIARALLALDKANKELALEKR</sequence>
<name>A0ABV4TQ96_9GAMM</name>
<evidence type="ECO:0000313" key="2">
    <source>
        <dbReference type="Proteomes" id="UP001575181"/>
    </source>
</evidence>
<dbReference type="EMBL" id="JBGUAW010000001">
    <property type="protein sequence ID" value="MFA9459497.1"/>
    <property type="molecule type" value="Genomic_DNA"/>
</dbReference>
<reference evidence="1 2" key="1">
    <citation type="submission" date="2024-08" db="EMBL/GenBank/DDBJ databases">
        <title>Whole-genome sequencing of halo(alkali)philic microorganisms from hypersaline lakes.</title>
        <authorList>
            <person name="Sorokin D.Y."/>
            <person name="Merkel A.Y."/>
            <person name="Messina E."/>
            <person name="Yakimov M."/>
        </authorList>
    </citation>
    <scope>NUCLEOTIDE SEQUENCE [LARGE SCALE GENOMIC DNA]</scope>
    <source>
        <strain evidence="1 2">Cl-TMA</strain>
    </source>
</reference>